<dbReference type="HOGENOM" id="CLU_041619_0_0_1"/>
<evidence type="ECO:0000256" key="2">
    <source>
        <dbReference type="ARBA" id="ARBA00022664"/>
    </source>
</evidence>
<dbReference type="EMBL" id="ACPB03007651">
    <property type="status" value="NOT_ANNOTATED_CDS"/>
    <property type="molecule type" value="Genomic_DNA"/>
</dbReference>
<dbReference type="GO" id="GO:0005848">
    <property type="term" value="C:mRNA cleavage stimulating factor complex"/>
    <property type="evidence" value="ECO:0007669"/>
    <property type="project" value="InterPro"/>
</dbReference>
<name>T1HNK8_RHOPR</name>
<dbReference type="PROSITE" id="PS50294">
    <property type="entry name" value="WD_REPEATS_REGION"/>
    <property type="match status" value="1"/>
</dbReference>
<dbReference type="SMART" id="SM00320">
    <property type="entry name" value="WD40"/>
    <property type="match status" value="4"/>
</dbReference>
<organism evidence="6 7">
    <name type="scientific">Rhodnius prolixus</name>
    <name type="common">Triatomid bug</name>
    <dbReference type="NCBI Taxonomy" id="13249"/>
    <lineage>
        <taxon>Eukaryota</taxon>
        <taxon>Metazoa</taxon>
        <taxon>Ecdysozoa</taxon>
        <taxon>Arthropoda</taxon>
        <taxon>Hexapoda</taxon>
        <taxon>Insecta</taxon>
        <taxon>Pterygota</taxon>
        <taxon>Neoptera</taxon>
        <taxon>Paraneoptera</taxon>
        <taxon>Hemiptera</taxon>
        <taxon>Heteroptera</taxon>
        <taxon>Panheteroptera</taxon>
        <taxon>Cimicomorpha</taxon>
        <taxon>Reduviidae</taxon>
        <taxon>Triatominae</taxon>
        <taxon>Rhodnius</taxon>
    </lineage>
</organism>
<keyword evidence="2" id="KW-0507">mRNA processing</keyword>
<comment type="subcellular location">
    <subcellularLocation>
        <location evidence="1">Nucleus</location>
    </subcellularLocation>
</comment>
<dbReference type="InParanoid" id="T1HNK8"/>
<dbReference type="InterPro" id="IPR032028">
    <property type="entry name" value="CSTF1_dimer"/>
</dbReference>
<evidence type="ECO:0000256" key="3">
    <source>
        <dbReference type="ARBA" id="ARBA00023242"/>
    </source>
</evidence>
<dbReference type="InterPro" id="IPR038184">
    <property type="entry name" value="CSTF1_dimer_sf"/>
</dbReference>
<evidence type="ECO:0000256" key="1">
    <source>
        <dbReference type="ARBA" id="ARBA00004123"/>
    </source>
</evidence>
<dbReference type="FunFam" id="1.20.960.50:FF:000001">
    <property type="entry name" value="Cleavage stimulation factor subunit 1"/>
    <property type="match status" value="1"/>
</dbReference>
<dbReference type="SUPFAM" id="SSF50978">
    <property type="entry name" value="WD40 repeat-like"/>
    <property type="match status" value="1"/>
</dbReference>
<dbReference type="eggNOG" id="KOG0640">
    <property type="taxonomic scope" value="Eukaryota"/>
</dbReference>
<dbReference type="PANTHER" id="PTHR44133">
    <property type="entry name" value="CLEAVAGE STIMULATION FACTOR SUBUNIT 1"/>
    <property type="match status" value="1"/>
</dbReference>
<dbReference type="AlphaFoldDB" id="T1HNK8"/>
<accession>T1HNK8</accession>
<keyword evidence="3" id="KW-0539">Nucleus</keyword>
<dbReference type="InterPro" id="IPR015943">
    <property type="entry name" value="WD40/YVTN_repeat-like_dom_sf"/>
</dbReference>
<evidence type="ECO:0000313" key="7">
    <source>
        <dbReference type="Proteomes" id="UP000015103"/>
    </source>
</evidence>
<keyword evidence="7" id="KW-1185">Reference proteome</keyword>
<dbReference type="Gene3D" id="2.130.10.10">
    <property type="entry name" value="YVTN repeat-like/Quinoprotein amine dehydrogenase"/>
    <property type="match status" value="2"/>
</dbReference>
<dbReference type="STRING" id="13249.T1HNK8"/>
<dbReference type="FunCoup" id="T1HNK8">
    <property type="interactions" value="1832"/>
</dbReference>
<dbReference type="GO" id="GO:0031124">
    <property type="term" value="P:mRNA 3'-end processing"/>
    <property type="evidence" value="ECO:0007669"/>
    <property type="project" value="InterPro"/>
</dbReference>
<dbReference type="Gene3D" id="1.20.960.50">
    <property type="entry name" value="Cleavage stimulation factor subunit 1, dimerisation domain"/>
    <property type="match status" value="1"/>
</dbReference>
<dbReference type="InterPro" id="IPR036322">
    <property type="entry name" value="WD40_repeat_dom_sf"/>
</dbReference>
<dbReference type="InterPro" id="IPR001680">
    <property type="entry name" value="WD40_rpt"/>
</dbReference>
<dbReference type="Pfam" id="PF00400">
    <property type="entry name" value="WD40"/>
    <property type="match status" value="5"/>
</dbReference>
<dbReference type="GO" id="GO:0003723">
    <property type="term" value="F:RNA binding"/>
    <property type="evidence" value="ECO:0007669"/>
    <property type="project" value="TreeGrafter"/>
</dbReference>
<dbReference type="Pfam" id="PF16699">
    <property type="entry name" value="CSTF1_dimer"/>
    <property type="match status" value="1"/>
</dbReference>
<dbReference type="VEuPathDB" id="VectorBase:RPRC005632"/>
<dbReference type="PANTHER" id="PTHR44133:SF2">
    <property type="entry name" value="CLEAVAGE STIMULATION FACTOR SUBUNIT 1"/>
    <property type="match status" value="1"/>
</dbReference>
<dbReference type="OMA" id="HTEDYVM"/>
<dbReference type="EnsemblMetazoa" id="RPRC005632-RA">
    <property type="protein sequence ID" value="RPRC005632-PA"/>
    <property type="gene ID" value="RPRC005632"/>
</dbReference>
<dbReference type="Proteomes" id="UP000015103">
    <property type="component" value="Unassembled WGS sequence"/>
</dbReference>
<dbReference type="InterPro" id="IPR044633">
    <property type="entry name" value="CstF1-like"/>
</dbReference>
<evidence type="ECO:0000259" key="5">
    <source>
        <dbReference type="Pfam" id="PF16699"/>
    </source>
</evidence>
<evidence type="ECO:0000313" key="6">
    <source>
        <dbReference type="EnsemblMetazoa" id="RPRC005632-PA"/>
    </source>
</evidence>
<reference evidence="6" key="1">
    <citation type="submission" date="2015-05" db="UniProtKB">
        <authorList>
            <consortium name="EnsemblMetazoa"/>
        </authorList>
    </citation>
    <scope>IDENTIFICATION</scope>
</reference>
<dbReference type="PROSITE" id="PS50082">
    <property type="entry name" value="WD_REPEATS_2"/>
    <property type="match status" value="3"/>
</dbReference>
<evidence type="ECO:0000256" key="4">
    <source>
        <dbReference type="ARBA" id="ARBA00029851"/>
    </source>
</evidence>
<feature type="domain" description="Cleavage stimulation factor subunit 1 dimerisation" evidence="5">
    <location>
        <begin position="14"/>
        <end position="69"/>
    </location>
</feature>
<proteinExistence type="predicted"/>
<protein>
    <recommendedName>
        <fullName evidence="4">Cleavage stimulation factor 50 kDa subunit</fullName>
    </recommendedName>
</protein>
<sequence length="388" mass="43385">MKDTPEKETEDSKNIVKKREQLYRLMISQLFYDGHQQLAMQLSSLVQADPPCPPSDRLLHVTMIGLQHEPERHKKDPIPGLNPIQEILVGPGLDLEYETDVEITAPEPALYETVYVTSHKGACRAGAFSLDGQLIATGSADASIKILDVDRMLAKSLSDAMESTTDSQGHPVIRTLYDHLEEVTALDFHPREPILASGSKDATIKDSYGIKCLSFHPTGDYLLVGTLYHVIRLYDFNTAQCYVCSVPCHQHSDTITSIKYTQGGKYYASASKDGSIKIWDGVSNRCVNTFYKAHDGAEVCSVAFTRNGKQEHRTQAVFNHTEDFVLFPDEATTSLCAWNARNASRRQLLSLGHNGPVRQIVHSPHSAAFLTCSDDFRARFWFKRLQTH</sequence>